<dbReference type="SUPFAM" id="SSF52402">
    <property type="entry name" value="Adenine nucleotide alpha hydrolases-like"/>
    <property type="match status" value="1"/>
</dbReference>
<reference evidence="5" key="2">
    <citation type="submission" date="2011-02" db="EMBL/GenBank/DDBJ databases">
        <title>The complete genome of Pedobacter saltans DSM 12145.</title>
        <authorList>
            <consortium name="US DOE Joint Genome Institute (JGI-PGF)"/>
            <person name="Lucas S."/>
            <person name="Copeland A."/>
            <person name="Lapidus A."/>
            <person name="Bruce D."/>
            <person name="Goodwin L."/>
            <person name="Pitluck S."/>
            <person name="Kyrpides N."/>
            <person name="Mavromatis K."/>
            <person name="Pagani I."/>
            <person name="Ivanova N."/>
            <person name="Ovchinnikova G."/>
            <person name="Lu M."/>
            <person name="Detter J.C."/>
            <person name="Han C."/>
            <person name="Land M."/>
            <person name="Hauser L."/>
            <person name="Markowitz V."/>
            <person name="Cheng J.-F."/>
            <person name="Hugenholtz P."/>
            <person name="Woyke T."/>
            <person name="Wu D."/>
            <person name="Tindall B."/>
            <person name="Pomrenke H.G."/>
            <person name="Brambilla E."/>
            <person name="Klenk H.-P."/>
            <person name="Eisen J.A."/>
        </authorList>
    </citation>
    <scope>NUCLEOTIDE SEQUENCE [LARGE SCALE GENOMIC DNA]</scope>
    <source>
        <strain evidence="5">ATCC 51119 / DSM 12145 / JCM 21818 / LMG 10337 / NBRC 100064 / NCIMB 13643</strain>
    </source>
</reference>
<feature type="domain" description="UspA" evidence="3">
    <location>
        <begin position="7"/>
        <end position="152"/>
    </location>
</feature>
<dbReference type="AlphaFoldDB" id="F0S7M2"/>
<dbReference type="InterPro" id="IPR014729">
    <property type="entry name" value="Rossmann-like_a/b/a_fold"/>
</dbReference>
<dbReference type="STRING" id="762903.Pedsa_1725"/>
<keyword evidence="5" id="KW-1185">Reference proteome</keyword>
<keyword evidence="2" id="KW-0963">Cytoplasm</keyword>
<dbReference type="RefSeq" id="WP_013632773.1">
    <property type="nucleotide sequence ID" value="NC_015177.1"/>
</dbReference>
<sequence length="157" mass="17158">MENSIIFNKILIAVDDSKFSYAAAEYGFKLAKSLGSEVALVHISAYPITTSMTGDPILGDPGIIIPDMMDAQREAAKQLFQKLREELGQNVTVSEFILEGNVKDEVINVAQEFNASLIVMGTHSRKGLDLFLSGSVAESVMRNSNCPVLVIPHKEKE</sequence>
<accession>F0S7M2</accession>
<dbReference type="PANTHER" id="PTHR46268">
    <property type="entry name" value="STRESS RESPONSE PROTEIN NHAX"/>
    <property type="match status" value="1"/>
</dbReference>
<dbReference type="Gene3D" id="3.40.50.620">
    <property type="entry name" value="HUPs"/>
    <property type="match status" value="1"/>
</dbReference>
<evidence type="ECO:0000259" key="3">
    <source>
        <dbReference type="Pfam" id="PF00582"/>
    </source>
</evidence>
<dbReference type="GO" id="GO:0005737">
    <property type="term" value="C:cytoplasm"/>
    <property type="evidence" value="ECO:0007669"/>
    <property type="project" value="UniProtKB-SubCell"/>
</dbReference>
<dbReference type="PIRSF" id="PIRSF006276">
    <property type="entry name" value="UspA"/>
    <property type="match status" value="1"/>
</dbReference>
<organism evidence="4 5">
    <name type="scientific">Pseudopedobacter saltans (strain ATCC 51119 / DSM 12145 / JCM 21818 / CCUG 39354 / LMG 10337 / NBRC 100064 / NCIMB 13643)</name>
    <name type="common">Pedobacter saltans</name>
    <dbReference type="NCBI Taxonomy" id="762903"/>
    <lineage>
        <taxon>Bacteria</taxon>
        <taxon>Pseudomonadati</taxon>
        <taxon>Bacteroidota</taxon>
        <taxon>Sphingobacteriia</taxon>
        <taxon>Sphingobacteriales</taxon>
        <taxon>Sphingobacteriaceae</taxon>
        <taxon>Pseudopedobacter</taxon>
    </lineage>
</organism>
<comment type="subcellular location">
    <subcellularLocation>
        <location evidence="2">Cytoplasm</location>
    </subcellularLocation>
</comment>
<gene>
    <name evidence="4" type="ordered locus">Pedsa_1725</name>
</gene>
<reference evidence="4 5" key="1">
    <citation type="journal article" date="2011" name="Stand. Genomic Sci.">
        <title>Complete genome sequence of the gliding, heparinolytic Pedobacter saltans type strain (113).</title>
        <authorList>
            <person name="Liolios K."/>
            <person name="Sikorski J."/>
            <person name="Lu M."/>
            <person name="Nolan M."/>
            <person name="Lapidus A."/>
            <person name="Lucas S."/>
            <person name="Hammon N."/>
            <person name="Deshpande S."/>
            <person name="Cheng J.F."/>
            <person name="Tapia R."/>
            <person name="Han C."/>
            <person name="Goodwin L."/>
            <person name="Pitluck S."/>
            <person name="Huntemann M."/>
            <person name="Ivanova N."/>
            <person name="Pagani I."/>
            <person name="Mavromatis K."/>
            <person name="Ovchinikova G."/>
            <person name="Pati A."/>
            <person name="Chen A."/>
            <person name="Palaniappan K."/>
            <person name="Land M."/>
            <person name="Hauser L."/>
            <person name="Brambilla E.M."/>
            <person name="Kotsyurbenko O."/>
            <person name="Rohde M."/>
            <person name="Tindall B.J."/>
            <person name="Abt B."/>
            <person name="Goker M."/>
            <person name="Detter J.C."/>
            <person name="Woyke T."/>
            <person name="Bristow J."/>
            <person name="Eisen J.A."/>
            <person name="Markowitz V."/>
            <person name="Hugenholtz P."/>
            <person name="Klenk H.P."/>
            <person name="Kyrpides N.C."/>
        </authorList>
    </citation>
    <scope>NUCLEOTIDE SEQUENCE [LARGE SCALE GENOMIC DNA]</scope>
    <source>
        <strain evidence="5">ATCC 51119 / DSM 12145 / JCM 21818 / LMG 10337 / NBRC 100064 / NCIMB 13643</strain>
    </source>
</reference>
<dbReference type="Pfam" id="PF00582">
    <property type="entry name" value="Usp"/>
    <property type="match status" value="1"/>
</dbReference>
<dbReference type="HOGENOM" id="CLU_049301_11_2_10"/>
<evidence type="ECO:0000256" key="1">
    <source>
        <dbReference type="ARBA" id="ARBA00008791"/>
    </source>
</evidence>
<dbReference type="EMBL" id="CP002545">
    <property type="protein sequence ID" value="ADY52282.1"/>
    <property type="molecule type" value="Genomic_DNA"/>
</dbReference>
<dbReference type="PRINTS" id="PR01438">
    <property type="entry name" value="UNVRSLSTRESS"/>
</dbReference>
<evidence type="ECO:0000313" key="5">
    <source>
        <dbReference type="Proteomes" id="UP000000310"/>
    </source>
</evidence>
<dbReference type="KEGG" id="psn:Pedsa_1725"/>
<dbReference type="eggNOG" id="COG0589">
    <property type="taxonomic scope" value="Bacteria"/>
</dbReference>
<name>F0S7M2_PSESL</name>
<protein>
    <recommendedName>
        <fullName evidence="2">Universal stress protein</fullName>
    </recommendedName>
</protein>
<dbReference type="InterPro" id="IPR006015">
    <property type="entry name" value="Universal_stress_UspA"/>
</dbReference>
<proteinExistence type="inferred from homology"/>
<dbReference type="PANTHER" id="PTHR46268:SF6">
    <property type="entry name" value="UNIVERSAL STRESS PROTEIN UP12"/>
    <property type="match status" value="1"/>
</dbReference>
<evidence type="ECO:0000313" key="4">
    <source>
        <dbReference type="EMBL" id="ADY52282.1"/>
    </source>
</evidence>
<dbReference type="CDD" id="cd00293">
    <property type="entry name" value="USP-like"/>
    <property type="match status" value="1"/>
</dbReference>
<evidence type="ECO:0000256" key="2">
    <source>
        <dbReference type="PIRNR" id="PIRNR006276"/>
    </source>
</evidence>
<comment type="similarity">
    <text evidence="1 2">Belongs to the universal stress protein A family.</text>
</comment>
<dbReference type="InterPro" id="IPR006016">
    <property type="entry name" value="UspA"/>
</dbReference>
<dbReference type="OrthoDB" id="9788959at2"/>
<dbReference type="Proteomes" id="UP000000310">
    <property type="component" value="Chromosome"/>
</dbReference>